<name>A0ABU1WJJ1_9BURK</name>
<keyword evidence="3" id="KW-1185">Reference proteome</keyword>
<evidence type="ECO:0000313" key="3">
    <source>
        <dbReference type="Proteomes" id="UP001265700"/>
    </source>
</evidence>
<feature type="transmembrane region" description="Helical" evidence="1">
    <location>
        <begin position="112"/>
        <end position="130"/>
    </location>
</feature>
<keyword evidence="1" id="KW-1133">Transmembrane helix</keyword>
<feature type="transmembrane region" description="Helical" evidence="1">
    <location>
        <begin position="142"/>
        <end position="162"/>
    </location>
</feature>
<feature type="transmembrane region" description="Helical" evidence="1">
    <location>
        <begin position="224"/>
        <end position="250"/>
    </location>
</feature>
<proteinExistence type="predicted"/>
<gene>
    <name evidence="2" type="ORF">J2W49_001081</name>
</gene>
<accession>A0ABU1WJJ1</accession>
<evidence type="ECO:0000313" key="2">
    <source>
        <dbReference type="EMBL" id="MDR7149132.1"/>
    </source>
</evidence>
<feature type="transmembrane region" description="Helical" evidence="1">
    <location>
        <begin position="88"/>
        <end position="105"/>
    </location>
</feature>
<keyword evidence="1" id="KW-0812">Transmembrane</keyword>
<dbReference type="EMBL" id="JAVDWU010000002">
    <property type="protein sequence ID" value="MDR7149132.1"/>
    <property type="molecule type" value="Genomic_DNA"/>
</dbReference>
<protein>
    <submittedName>
        <fullName evidence="2">Uncharacterized protein</fullName>
    </submittedName>
</protein>
<keyword evidence="1" id="KW-0472">Membrane</keyword>
<sequence>MRIVHRTLLLVLVVVLVGLAWYQPLDQLAVAHSEAGLKRALAAFATARGLNAVISVIQGTEVTGGAFVNVTLALGQVLDPVNDLIEQFAKLMLVVSVVFGVQLLLMQMGATWLVSLLLTVLLVGWAWLKLRQGAAPPWVGRLLMALLIVRFLVPVVAITSELSHRVFMADKYAASQQAIELSTAELGALGSGTGSSTPWWDLREKLGEKIEELKRDAERVVSHVIDLIVVFVAQTIVLPLLVLLGVWWGWRAISTPGWGGRRPVDGETPSGV</sequence>
<organism evidence="2 3">
    <name type="scientific">Hydrogenophaga palleronii</name>
    <dbReference type="NCBI Taxonomy" id="65655"/>
    <lineage>
        <taxon>Bacteria</taxon>
        <taxon>Pseudomonadati</taxon>
        <taxon>Pseudomonadota</taxon>
        <taxon>Betaproteobacteria</taxon>
        <taxon>Burkholderiales</taxon>
        <taxon>Comamonadaceae</taxon>
        <taxon>Hydrogenophaga</taxon>
    </lineage>
</organism>
<dbReference type="Proteomes" id="UP001265700">
    <property type="component" value="Unassembled WGS sequence"/>
</dbReference>
<dbReference type="RefSeq" id="WP_310312625.1">
    <property type="nucleotide sequence ID" value="NZ_JAVDWU010000002.1"/>
</dbReference>
<evidence type="ECO:0000256" key="1">
    <source>
        <dbReference type="SAM" id="Phobius"/>
    </source>
</evidence>
<reference evidence="2 3" key="1">
    <citation type="submission" date="2023-07" db="EMBL/GenBank/DDBJ databases">
        <title>Sorghum-associated microbial communities from plants grown in Nebraska, USA.</title>
        <authorList>
            <person name="Schachtman D."/>
        </authorList>
    </citation>
    <scope>NUCLEOTIDE SEQUENCE [LARGE SCALE GENOMIC DNA]</scope>
    <source>
        <strain evidence="2 3">4249</strain>
    </source>
</reference>
<comment type="caution">
    <text evidence="2">The sequence shown here is derived from an EMBL/GenBank/DDBJ whole genome shotgun (WGS) entry which is preliminary data.</text>
</comment>